<dbReference type="GO" id="GO:0015031">
    <property type="term" value="P:protein transport"/>
    <property type="evidence" value="ECO:0007669"/>
    <property type="project" value="UniProtKB-KW"/>
</dbReference>
<geneLocation type="chloroplast" evidence="10"/>
<evidence type="ECO:0000256" key="9">
    <source>
        <dbReference type="RuleBase" id="RU364085"/>
    </source>
</evidence>
<evidence type="ECO:0000256" key="6">
    <source>
        <dbReference type="ARBA" id="ARBA00022927"/>
    </source>
</evidence>
<comment type="subcellular location">
    <subcellularLocation>
        <location evidence="1">Plastid membrane</location>
        <topology evidence="1">Multi-pass membrane protein</topology>
    </subcellularLocation>
    <subcellularLocation>
        <location evidence="9">Plastid</location>
        <location evidence="9">Chloroplast inner membrane</location>
    </subcellularLocation>
</comment>
<evidence type="ECO:0000256" key="7">
    <source>
        <dbReference type="ARBA" id="ARBA00022989"/>
    </source>
</evidence>
<keyword evidence="6 9" id="KW-0653">Protein transport</keyword>
<sequence length="1687" mass="203263">MILKSFLLGNLVSLCMKIINSVVVVGLYYGFLTTFSIGPSYFFLLRAHIMEEGEEGTEKRVSATTGFITGQLIMFISIYYAPLHLALGRPHTITVLALPYLLFHFFCNNHKHFFDYGSTTRNSMRNLSIQCVFLNNLIFQLFNHFILPSSMLARLVNILMFRCNSKMLFVTSSFVGWIIGHILFMKWIGLLLVWIRQNRYIRKYIRSNKYLVSELKNSMSMAVIFSIFLFLTCVYYLGRIPSPIFSKKLNKLDKMEEEEEFDNNRRVDYMYGNQENLKFKILEKNKKDEEKSFFLFEKPLLTFFFDYNRWNRPLRYIRKRNQNFKGSVRREASQYFFYTCQSDGKQRISFTYPPSLSTFGEMIARRISLSTLEKLSADELYNEWLYTNKEKNNNLNNEFINRIETLETVFLSLNILETKTRLYNAETKNKKNFLVKLCNTEPKNKNCLVKMYDPFLNGMYRGRIKKLFSSSIINETSIENCTETSELNQIHDILLPYPNSPEYEQKIERSEKKQVKIDSNNRLKFSLNAILTNPKREKKSIGINKIGKKPPRWSYKLINELEQHFKKRRKEQGIMQGLDHQLRTRRFKRIAFLTRSRRSFKKSHFKNYNLYTKFNRDSGFISYLEEPDFRRAVIKGSMRVQRRKMVIWGPSQGNPHSPLFLEKMEDFPFPISNLMKLFFNIRDWLGKKSEFEILDQQFQIKKNNQEDAMEFWDNIPYAQKTRSLLLLAQSIFRRYIKLPLFIIVKNIGRILLRQSPEWYEDFQDWNREIYLKCSYNGLQFSKTEFPKNWLREGFQIKILYPFHLKPWHRSKLRLSDSDRKQQDYFDSCFLTVLGMETEYPFGPPRKTPSFFEPIFKDIDYKVEIRKFHFRVRRVLKKITKKQTKAVLFVKQIRKELLKGTKIPLFIPREIYESSQTQTENDSIISNKIIHESLSQNRATGWTNYLQTKEEMKHRIDRRNTIRNQIEKMKKNKKNNGESPPKIWKLLKRKNIELLIQFCIEKIYIDIFLCIINMRRITLYLFMESTKKIVEKYIDNNKRNQDQERINKTKQNQIDFISPMTIKKIFDNLRNSKRKSHIFFYLSDLSQKYVFLKLSQTQAINFNKVRSILQYNGPSFFLKNEIKDFFGRQGIFDSEIRHNKLPNYGMNPWKNWLRGHYQYDLSQITWSRLVPQKWRNGINTSQNNDLKKWYSYEKDPFFDYKKKQNLKVYLLSNKEDNFEKNYRYDLLSYKYIHSETKKKSCIYRTSFERNKKQENSTRNKENFFNILKNIPMKNYLGKTDIIYMEKNTDRKYLGWKFNTKIQVEPNKDQIKDQFHIFYLPIDSNCEINYKRVFFDWMEISFDWMGMNEKFLILNHLISNPKVFFFPEFVILYHKYKEKPWFIPSNLLFFNLNIKPNFSENQNSKAKQEQDDNFLNFSPANSKQYFELKKQNNIEEYFLESIEKLKIFFKGDFPLQLRWTGRLNQLNQKMMNNIQIYGLLVSLINVRKITISYIQRKEINLDIMRRRLNLTQLTKKGILIMEPARLSVKNDGQFFMYQIIGISLVHKSKHQSNRNPKNVAKKNFDESIPRHKIKTLNRDKNTSDLLVPEKILSSRRRRELRILISFNLNLKNQNGVHKNKLFCKENRLKNWSQFLDESKNIDRKKNELIKLKFFFWPNYRLEDLACMNRYWFDTNNGSRLSMLRISMYP</sequence>
<comment type="function">
    <text evidence="9">Involved in protein precursor import into chloroplasts. May be part of an intermediate translocation complex acting as a protein-conducting channel at the inner envelope.</text>
</comment>
<evidence type="ECO:0000256" key="8">
    <source>
        <dbReference type="ARBA" id="ARBA00029978"/>
    </source>
</evidence>
<protein>
    <recommendedName>
        <fullName evidence="4 9">Protein TIC 214</fullName>
    </recommendedName>
    <alternativeName>
        <fullName evidence="8 9">Translocon at the inner envelope membrane of chloroplasts 214</fullName>
    </alternativeName>
</protein>
<evidence type="ECO:0000256" key="3">
    <source>
        <dbReference type="ARBA" id="ARBA00011510"/>
    </source>
</evidence>
<keyword evidence="9" id="KW-1001">Plastid inner membrane</keyword>
<organism evidence="10">
    <name type="scientific">Linochilus rhomboidalis</name>
    <dbReference type="NCBI Taxonomy" id="587518"/>
    <lineage>
        <taxon>Eukaryota</taxon>
        <taxon>Viridiplantae</taxon>
        <taxon>Streptophyta</taxon>
        <taxon>Embryophyta</taxon>
        <taxon>Tracheophyta</taxon>
        <taxon>Spermatophyta</taxon>
        <taxon>Magnoliopsida</taxon>
        <taxon>eudicotyledons</taxon>
        <taxon>Gunneridae</taxon>
        <taxon>Pentapetalae</taxon>
        <taxon>asterids</taxon>
        <taxon>campanulids</taxon>
        <taxon>Asterales</taxon>
        <taxon>Asteraceae</taxon>
        <taxon>Asteroideae</taxon>
        <taxon>Astereae</taxon>
        <taxon>North American clade</taxon>
        <taxon>Baccharidinae</taxon>
        <taxon>Linochilus</taxon>
    </lineage>
</organism>
<feature type="transmembrane region" description="Helical" evidence="9">
    <location>
        <begin position="167"/>
        <end position="194"/>
    </location>
</feature>
<keyword evidence="5 9" id="KW-0812">Transmembrane</keyword>
<feature type="transmembrane region" description="Helical" evidence="9">
    <location>
        <begin position="127"/>
        <end position="147"/>
    </location>
</feature>
<keyword evidence="9" id="KW-0813">Transport</keyword>
<proteinExistence type="inferred from homology"/>
<feature type="transmembrane region" description="Helical" evidence="9">
    <location>
        <begin position="87"/>
        <end position="106"/>
    </location>
</feature>
<evidence type="ECO:0000256" key="5">
    <source>
        <dbReference type="ARBA" id="ARBA00022692"/>
    </source>
</evidence>
<gene>
    <name evidence="10" type="primary">ycf1</name>
    <name evidence="9" type="synonym">TIC214</name>
</gene>
<dbReference type="InterPro" id="IPR008896">
    <property type="entry name" value="TIC214"/>
</dbReference>
<accession>A0A1W5WGK2</accession>
<dbReference type="GO" id="GO:0009706">
    <property type="term" value="C:chloroplast inner membrane"/>
    <property type="evidence" value="ECO:0007669"/>
    <property type="project" value="UniProtKB-SubCell"/>
</dbReference>
<comment type="similarity">
    <text evidence="2 9">Belongs to the TIC214 family.</text>
</comment>
<name>A0A1W5WGK2_9ASTR</name>
<keyword evidence="9" id="KW-0472">Membrane</keyword>
<evidence type="ECO:0000256" key="4">
    <source>
        <dbReference type="ARBA" id="ARBA00016640"/>
    </source>
</evidence>
<dbReference type="PANTHER" id="PTHR33163">
    <property type="entry name" value="PROTEIN TIC 214-RELATED"/>
    <property type="match status" value="1"/>
</dbReference>
<evidence type="ECO:0000256" key="2">
    <source>
        <dbReference type="ARBA" id="ARBA00009956"/>
    </source>
</evidence>
<reference evidence="10" key="1">
    <citation type="journal article" date="2017" name="New Phytol.">
        <title>Conflicting phylogenomic signals reveal a pattern of reticulate evolution in a recent high-Andean diversification (Asteraceae: Astereae: Diplostephium).</title>
        <authorList>
            <person name="Vargas O.M."/>
            <person name="Ortiz E.M."/>
            <person name="Simpson B."/>
        </authorList>
    </citation>
    <scope>NUCLEOTIDE SEQUENCE</scope>
</reference>
<keyword evidence="7 9" id="KW-1133">Transmembrane helix</keyword>
<feature type="transmembrane region" description="Helical" evidence="9">
    <location>
        <begin position="61"/>
        <end position="81"/>
    </location>
</feature>
<dbReference type="Pfam" id="PF05758">
    <property type="entry name" value="Ycf1"/>
    <property type="match status" value="2"/>
</dbReference>
<feature type="transmembrane region" description="Helical" evidence="9">
    <location>
        <begin position="31"/>
        <end position="49"/>
    </location>
</feature>
<dbReference type="EMBL" id="KX063890">
    <property type="protein sequence ID" value="ARH05803.1"/>
    <property type="molecule type" value="Genomic_DNA"/>
</dbReference>
<comment type="subunit">
    <text evidence="3 9">Part of the Tic complex.</text>
</comment>
<evidence type="ECO:0000256" key="1">
    <source>
        <dbReference type="ARBA" id="ARBA00004446"/>
    </source>
</evidence>
<keyword evidence="9 10" id="KW-0934">Plastid</keyword>
<feature type="transmembrane region" description="Helical" evidence="9">
    <location>
        <begin position="215"/>
        <end position="238"/>
    </location>
</feature>
<dbReference type="PANTHER" id="PTHR33163:SF40">
    <property type="entry name" value="PROTEIN TIC 214"/>
    <property type="match status" value="1"/>
</dbReference>
<keyword evidence="9 10" id="KW-0150">Chloroplast</keyword>
<evidence type="ECO:0000313" key="10">
    <source>
        <dbReference type="EMBL" id="ARH05803.1"/>
    </source>
</evidence>